<feature type="compositionally biased region" description="Low complexity" evidence="1">
    <location>
        <begin position="307"/>
        <end position="320"/>
    </location>
</feature>
<sequence>MDRPRDFGGSPSPTPPLALSDLLNQRPFPPYTPPYERPVTSPDTTFAEADEQSTHVVASGHETAVEPEPQEPPKPPSPPPIPVTGLEGRDGSKQLPPPSVANWLTYRTQLRPSKNQGNKADWIRGWSQGVTVYGEETYCACSDAVSIGEKGAESKGGVRSILKGRRPGSGTNSGLITNNTESSTNVPETDCCRTCHRQHQPPIVTPGTGWGGMDLYSKVNLGKKINGLLQRAIPKRRRDAGGEDTSEEKVEPHPAIPLSETVRFDMSPNKPKDEKARRDLDGDPKGGRQPANPGHRPTMVSTGHRASPFLPSPDSLSDSGSRLRSDDALARRMSRLQRASALLQRMGQRNE</sequence>
<feature type="compositionally biased region" description="Basic and acidic residues" evidence="1">
    <location>
        <begin position="270"/>
        <end position="286"/>
    </location>
</feature>
<dbReference type="Proteomes" id="UP001172155">
    <property type="component" value="Unassembled WGS sequence"/>
</dbReference>
<feature type="region of interest" description="Disordered" evidence="1">
    <location>
        <begin position="1"/>
        <end position="99"/>
    </location>
</feature>
<organism evidence="2 3">
    <name type="scientific">Schizothecium vesticola</name>
    <dbReference type="NCBI Taxonomy" id="314040"/>
    <lineage>
        <taxon>Eukaryota</taxon>
        <taxon>Fungi</taxon>
        <taxon>Dikarya</taxon>
        <taxon>Ascomycota</taxon>
        <taxon>Pezizomycotina</taxon>
        <taxon>Sordariomycetes</taxon>
        <taxon>Sordariomycetidae</taxon>
        <taxon>Sordariales</taxon>
        <taxon>Schizotheciaceae</taxon>
        <taxon>Schizothecium</taxon>
    </lineage>
</organism>
<name>A0AA40K514_9PEZI</name>
<feature type="region of interest" description="Disordered" evidence="1">
    <location>
        <begin position="159"/>
        <end position="186"/>
    </location>
</feature>
<evidence type="ECO:0000256" key="1">
    <source>
        <dbReference type="SAM" id="MobiDB-lite"/>
    </source>
</evidence>
<feature type="region of interest" description="Disordered" evidence="1">
    <location>
        <begin position="232"/>
        <end position="332"/>
    </location>
</feature>
<dbReference type="AlphaFoldDB" id="A0AA40K514"/>
<evidence type="ECO:0000313" key="2">
    <source>
        <dbReference type="EMBL" id="KAK0746175.1"/>
    </source>
</evidence>
<dbReference type="EMBL" id="JAUKUD010000004">
    <property type="protein sequence ID" value="KAK0746175.1"/>
    <property type="molecule type" value="Genomic_DNA"/>
</dbReference>
<feature type="compositionally biased region" description="Basic and acidic residues" evidence="1">
    <location>
        <begin position="321"/>
        <end position="330"/>
    </location>
</feature>
<comment type="caution">
    <text evidence="2">The sequence shown here is derived from an EMBL/GenBank/DDBJ whole genome shotgun (WGS) entry which is preliminary data.</text>
</comment>
<feature type="compositionally biased region" description="Pro residues" evidence="1">
    <location>
        <begin position="70"/>
        <end position="82"/>
    </location>
</feature>
<feature type="compositionally biased region" description="Pro residues" evidence="1">
    <location>
        <begin position="27"/>
        <end position="36"/>
    </location>
</feature>
<keyword evidence="3" id="KW-1185">Reference proteome</keyword>
<protein>
    <submittedName>
        <fullName evidence="2">Uncharacterized protein</fullName>
    </submittedName>
</protein>
<evidence type="ECO:0000313" key="3">
    <source>
        <dbReference type="Proteomes" id="UP001172155"/>
    </source>
</evidence>
<accession>A0AA40K514</accession>
<proteinExistence type="predicted"/>
<feature type="compositionally biased region" description="Polar residues" evidence="1">
    <location>
        <begin position="169"/>
        <end position="186"/>
    </location>
</feature>
<reference evidence="2" key="1">
    <citation type="submission" date="2023-06" db="EMBL/GenBank/DDBJ databases">
        <title>Genome-scale phylogeny and comparative genomics of the fungal order Sordariales.</title>
        <authorList>
            <consortium name="Lawrence Berkeley National Laboratory"/>
            <person name="Hensen N."/>
            <person name="Bonometti L."/>
            <person name="Westerberg I."/>
            <person name="Brannstrom I.O."/>
            <person name="Guillou S."/>
            <person name="Cros-Aarteil S."/>
            <person name="Calhoun S."/>
            <person name="Haridas S."/>
            <person name="Kuo A."/>
            <person name="Mondo S."/>
            <person name="Pangilinan J."/>
            <person name="Riley R."/>
            <person name="LaButti K."/>
            <person name="Andreopoulos B."/>
            <person name="Lipzen A."/>
            <person name="Chen C."/>
            <person name="Yanf M."/>
            <person name="Daum C."/>
            <person name="Ng V."/>
            <person name="Clum A."/>
            <person name="Steindorff A."/>
            <person name="Ohm R."/>
            <person name="Martin F."/>
            <person name="Silar P."/>
            <person name="Natvig D."/>
            <person name="Lalanne C."/>
            <person name="Gautier V."/>
            <person name="Ament-velasquez S.L."/>
            <person name="Kruys A."/>
            <person name="Hutchinson M.I."/>
            <person name="Powell A.J."/>
            <person name="Barry K."/>
            <person name="Miller A.N."/>
            <person name="Grigoriev I.V."/>
            <person name="Debuchy R."/>
            <person name="Gladieux P."/>
            <person name="Thoren M.H."/>
            <person name="Johannesson H."/>
        </authorList>
    </citation>
    <scope>NUCLEOTIDE SEQUENCE</scope>
    <source>
        <strain evidence="2">SMH3187-1</strain>
    </source>
</reference>
<gene>
    <name evidence="2" type="ORF">B0T18DRAFT_145218</name>
</gene>